<accession>A0A0L0CQP0</accession>
<dbReference type="PANTHER" id="PTHR14359">
    <property type="entry name" value="HOMO-OLIGOMERIC FLAVIN CONTAINING CYS DECARBOXYLASE FAMILY"/>
    <property type="match status" value="1"/>
</dbReference>
<dbReference type="Pfam" id="PF02441">
    <property type="entry name" value="Flavoprotein"/>
    <property type="match status" value="1"/>
</dbReference>
<reference evidence="7 8" key="1">
    <citation type="journal article" date="2015" name="Nat. Commun.">
        <title>Lucilia cuprina genome unlocks parasitic fly biology to underpin future interventions.</title>
        <authorList>
            <person name="Anstead C.A."/>
            <person name="Korhonen P.K."/>
            <person name="Young N.D."/>
            <person name="Hall R.S."/>
            <person name="Jex A.R."/>
            <person name="Murali S.C."/>
            <person name="Hughes D.S."/>
            <person name="Lee S.F."/>
            <person name="Perry T."/>
            <person name="Stroehlein A.J."/>
            <person name="Ansell B.R."/>
            <person name="Breugelmans B."/>
            <person name="Hofmann A."/>
            <person name="Qu J."/>
            <person name="Dugan S."/>
            <person name="Lee S.L."/>
            <person name="Chao H."/>
            <person name="Dinh H."/>
            <person name="Han Y."/>
            <person name="Doddapaneni H.V."/>
            <person name="Worley K.C."/>
            <person name="Muzny D.M."/>
            <person name="Ioannidis P."/>
            <person name="Waterhouse R.M."/>
            <person name="Zdobnov E.M."/>
            <person name="James P.J."/>
            <person name="Bagnall N.H."/>
            <person name="Kotze A.C."/>
            <person name="Gibbs R.A."/>
            <person name="Richards S."/>
            <person name="Batterham P."/>
            <person name="Gasser R.B."/>
        </authorList>
    </citation>
    <scope>NUCLEOTIDE SEQUENCE [LARGE SCALE GENOMIC DNA]</scope>
    <source>
        <strain evidence="7 8">LS</strain>
        <tissue evidence="7">Full body</tissue>
    </source>
</reference>
<dbReference type="GO" id="GO:0004633">
    <property type="term" value="F:phosphopantothenoylcysteine decarboxylase activity"/>
    <property type="evidence" value="ECO:0007669"/>
    <property type="project" value="TreeGrafter"/>
</dbReference>
<evidence type="ECO:0000256" key="5">
    <source>
        <dbReference type="ARBA" id="ARBA00082063"/>
    </source>
</evidence>
<organism evidence="7 8">
    <name type="scientific">Lucilia cuprina</name>
    <name type="common">Green bottle fly</name>
    <name type="synonym">Australian sheep blowfly</name>
    <dbReference type="NCBI Taxonomy" id="7375"/>
    <lineage>
        <taxon>Eukaryota</taxon>
        <taxon>Metazoa</taxon>
        <taxon>Ecdysozoa</taxon>
        <taxon>Arthropoda</taxon>
        <taxon>Hexapoda</taxon>
        <taxon>Insecta</taxon>
        <taxon>Pterygota</taxon>
        <taxon>Neoptera</taxon>
        <taxon>Endopterygota</taxon>
        <taxon>Diptera</taxon>
        <taxon>Brachycera</taxon>
        <taxon>Muscomorpha</taxon>
        <taxon>Oestroidea</taxon>
        <taxon>Calliphoridae</taxon>
        <taxon>Luciliinae</taxon>
        <taxon>Lucilia</taxon>
    </lineage>
</organism>
<dbReference type="Gene3D" id="3.40.50.1950">
    <property type="entry name" value="Flavin prenyltransferase-like"/>
    <property type="match status" value="1"/>
</dbReference>
<dbReference type="GO" id="GO:0071513">
    <property type="term" value="C:phosphopantothenoylcysteine decarboxylase complex"/>
    <property type="evidence" value="ECO:0007669"/>
    <property type="project" value="TreeGrafter"/>
</dbReference>
<keyword evidence="1" id="KW-0173">Coenzyme A biosynthesis</keyword>
<dbReference type="STRING" id="7375.A0A0L0CQP0"/>
<name>A0A0L0CQP0_LUCCU</name>
<evidence type="ECO:0000313" key="7">
    <source>
        <dbReference type="EMBL" id="KNC34561.1"/>
    </source>
</evidence>
<comment type="function">
    <text evidence="3">Catalyzes the decarboxylation of the cysteine moiety of 4-phosphopantothenoylcysteine to form 4'-phosphopantotheine and this reaction forms part of the biosynthesis of coenzyme A.</text>
</comment>
<dbReference type="FunFam" id="3.40.50.1950:FF:000004">
    <property type="entry name" value="Phosphopantothenoylcysteine decarboxylase"/>
    <property type="match status" value="1"/>
</dbReference>
<feature type="domain" description="Flavoprotein" evidence="6">
    <location>
        <begin position="5"/>
        <end position="187"/>
    </location>
</feature>
<dbReference type="SUPFAM" id="SSF52507">
    <property type="entry name" value="Homo-oligomeric flavin-containing Cys decarboxylases, HFCD"/>
    <property type="match status" value="1"/>
</dbReference>
<dbReference type="GO" id="GO:0015937">
    <property type="term" value="P:coenzyme A biosynthetic process"/>
    <property type="evidence" value="ECO:0007669"/>
    <property type="project" value="UniProtKB-KW"/>
</dbReference>
<dbReference type="InterPro" id="IPR003382">
    <property type="entry name" value="Flavoprotein"/>
</dbReference>
<evidence type="ECO:0000256" key="2">
    <source>
        <dbReference type="ARBA" id="ARBA00038350"/>
    </source>
</evidence>
<proteinExistence type="inferred from homology"/>
<keyword evidence="8" id="KW-1185">Reference proteome</keyword>
<evidence type="ECO:0000256" key="3">
    <source>
        <dbReference type="ARBA" id="ARBA00056708"/>
    </source>
</evidence>
<dbReference type="AlphaFoldDB" id="A0A0L0CQP0"/>
<evidence type="ECO:0000259" key="6">
    <source>
        <dbReference type="Pfam" id="PF02441"/>
    </source>
</evidence>
<dbReference type="InterPro" id="IPR036551">
    <property type="entry name" value="Flavin_trans-like"/>
</dbReference>
<evidence type="ECO:0000313" key="8">
    <source>
        <dbReference type="Proteomes" id="UP000037069"/>
    </source>
</evidence>
<sequence>MKTNKNILIACTGSVATIKLPLLIEKLLAIDNECYSFNIKVIVTEHAKHFIDNSSMPKDIEILDDRSEWSAWNKRGDPVVHIDLGKWADMLVIAPLSANSLAKIAMGLCDNLLLCVVRAWDVSKPLLFCPAMNTRMFEHPITQEHITKLKTWGYHEVPTIAKTLMCGDTGNGAMAEVETIIENILNKFENVKNV</sequence>
<dbReference type="GO" id="GO:0010181">
    <property type="term" value="F:FMN binding"/>
    <property type="evidence" value="ECO:0007669"/>
    <property type="project" value="TreeGrafter"/>
</dbReference>
<dbReference type="Proteomes" id="UP000037069">
    <property type="component" value="Unassembled WGS sequence"/>
</dbReference>
<protein>
    <recommendedName>
        <fullName evidence="4">Phosphopantothenoylcysteine decarboxylase</fullName>
    </recommendedName>
    <alternativeName>
        <fullName evidence="5">CoaC</fullName>
    </alternativeName>
</protein>
<evidence type="ECO:0000256" key="1">
    <source>
        <dbReference type="ARBA" id="ARBA00022993"/>
    </source>
</evidence>
<comment type="caution">
    <text evidence="7">The sequence shown here is derived from an EMBL/GenBank/DDBJ whole genome shotgun (WGS) entry which is preliminary data.</text>
</comment>
<dbReference type="PANTHER" id="PTHR14359:SF6">
    <property type="entry name" value="PHOSPHOPANTOTHENOYLCYSTEINE DECARBOXYLASE"/>
    <property type="match status" value="1"/>
</dbReference>
<comment type="similarity">
    <text evidence="2">Belongs to the HFCD (homooligomeric flavin containing Cys decarboxylase) superfamily.</text>
</comment>
<gene>
    <name evidence="7" type="ORF">FF38_09375</name>
</gene>
<dbReference type="OrthoDB" id="1532798at2759"/>
<dbReference type="EMBL" id="JRES01000049">
    <property type="protein sequence ID" value="KNC34561.1"/>
    <property type="molecule type" value="Genomic_DNA"/>
</dbReference>
<dbReference type="OMA" id="KGLACGD"/>
<evidence type="ECO:0000256" key="4">
    <source>
        <dbReference type="ARBA" id="ARBA00070201"/>
    </source>
</evidence>